<dbReference type="EMBL" id="JAFNEN010004350">
    <property type="protein sequence ID" value="KAG8171155.1"/>
    <property type="molecule type" value="Genomic_DNA"/>
</dbReference>
<gene>
    <name evidence="1" type="ORF">JTE90_002398</name>
</gene>
<proteinExistence type="predicted"/>
<dbReference type="AlphaFoldDB" id="A0AAV6TI48"/>
<keyword evidence="2" id="KW-1185">Reference proteome</keyword>
<comment type="caution">
    <text evidence="1">The sequence shown here is derived from an EMBL/GenBank/DDBJ whole genome shotgun (WGS) entry which is preliminary data.</text>
</comment>
<organism evidence="1 2">
    <name type="scientific">Oedothorax gibbosus</name>
    <dbReference type="NCBI Taxonomy" id="931172"/>
    <lineage>
        <taxon>Eukaryota</taxon>
        <taxon>Metazoa</taxon>
        <taxon>Ecdysozoa</taxon>
        <taxon>Arthropoda</taxon>
        <taxon>Chelicerata</taxon>
        <taxon>Arachnida</taxon>
        <taxon>Araneae</taxon>
        <taxon>Araneomorphae</taxon>
        <taxon>Entelegynae</taxon>
        <taxon>Araneoidea</taxon>
        <taxon>Linyphiidae</taxon>
        <taxon>Erigoninae</taxon>
        <taxon>Oedothorax</taxon>
    </lineage>
</organism>
<reference evidence="1 2" key="1">
    <citation type="journal article" date="2022" name="Nat. Ecol. Evol.">
        <title>A masculinizing supergene underlies an exaggerated male reproductive morph in a spider.</title>
        <authorList>
            <person name="Hendrickx F."/>
            <person name="De Corte Z."/>
            <person name="Sonet G."/>
            <person name="Van Belleghem S.M."/>
            <person name="Kostlbacher S."/>
            <person name="Vangestel C."/>
        </authorList>
    </citation>
    <scope>NUCLEOTIDE SEQUENCE [LARGE SCALE GENOMIC DNA]</scope>
    <source>
        <strain evidence="1">W744_W776</strain>
    </source>
</reference>
<dbReference type="Proteomes" id="UP000827092">
    <property type="component" value="Unassembled WGS sequence"/>
</dbReference>
<accession>A0AAV6TI48</accession>
<evidence type="ECO:0000313" key="1">
    <source>
        <dbReference type="EMBL" id="KAG8171155.1"/>
    </source>
</evidence>
<protein>
    <submittedName>
        <fullName evidence="1">Uncharacterized protein</fullName>
    </submittedName>
</protein>
<name>A0AAV6TI48_9ARAC</name>
<sequence>MVRNGDGEIRFDSGREPEKRYHIQRNRRGLRIGDARGEIPWNRRKTNYCEAFAQNVSIIKNKVRGSKAIRISSPSSNHNRCPASDPAVFPQMTRRASFREIQSFWFREVWFCKVKLKG</sequence>
<evidence type="ECO:0000313" key="2">
    <source>
        <dbReference type="Proteomes" id="UP000827092"/>
    </source>
</evidence>